<reference evidence="1 2" key="1">
    <citation type="submission" date="2024-05" db="EMBL/GenBank/DDBJ databases">
        <title>Genome sequencing and assembly of Indian major carp, Cirrhinus mrigala (Hamilton, 1822).</title>
        <authorList>
            <person name="Mohindra V."/>
            <person name="Chowdhury L.M."/>
            <person name="Lal K."/>
            <person name="Jena J.K."/>
        </authorList>
    </citation>
    <scope>NUCLEOTIDE SEQUENCE [LARGE SCALE GENOMIC DNA]</scope>
    <source>
        <strain evidence="1">CM1030</strain>
        <tissue evidence="1">Blood</tissue>
    </source>
</reference>
<keyword evidence="2" id="KW-1185">Reference proteome</keyword>
<sequence length="81" mass="9045">MYLLPPADATELFKYKILVDHVKLEEPCLIADSFINSPSPYTDTIAALTEKFGQLHHVALKRIAAVMDSPEINRGDVADFE</sequence>
<proteinExistence type="predicted"/>
<protein>
    <submittedName>
        <fullName evidence="1">Uncharacterized protein</fullName>
    </submittedName>
</protein>
<name>A0ABD0PC80_CIRMR</name>
<accession>A0ABD0PC80</accession>
<evidence type="ECO:0000313" key="2">
    <source>
        <dbReference type="Proteomes" id="UP001529510"/>
    </source>
</evidence>
<organism evidence="1 2">
    <name type="scientific">Cirrhinus mrigala</name>
    <name type="common">Mrigala</name>
    <dbReference type="NCBI Taxonomy" id="683832"/>
    <lineage>
        <taxon>Eukaryota</taxon>
        <taxon>Metazoa</taxon>
        <taxon>Chordata</taxon>
        <taxon>Craniata</taxon>
        <taxon>Vertebrata</taxon>
        <taxon>Euteleostomi</taxon>
        <taxon>Actinopterygii</taxon>
        <taxon>Neopterygii</taxon>
        <taxon>Teleostei</taxon>
        <taxon>Ostariophysi</taxon>
        <taxon>Cypriniformes</taxon>
        <taxon>Cyprinidae</taxon>
        <taxon>Labeoninae</taxon>
        <taxon>Labeonini</taxon>
        <taxon>Cirrhinus</taxon>
    </lineage>
</organism>
<gene>
    <name evidence="1" type="ORF">M9458_035284</name>
</gene>
<dbReference type="AlphaFoldDB" id="A0ABD0PC80"/>
<feature type="non-terminal residue" evidence="1">
    <location>
        <position position="81"/>
    </location>
</feature>
<dbReference type="EMBL" id="JAMKFB020000017">
    <property type="protein sequence ID" value="KAL0170688.1"/>
    <property type="molecule type" value="Genomic_DNA"/>
</dbReference>
<dbReference type="Proteomes" id="UP001529510">
    <property type="component" value="Unassembled WGS sequence"/>
</dbReference>
<comment type="caution">
    <text evidence="1">The sequence shown here is derived from an EMBL/GenBank/DDBJ whole genome shotgun (WGS) entry which is preliminary data.</text>
</comment>
<evidence type="ECO:0000313" key="1">
    <source>
        <dbReference type="EMBL" id="KAL0170688.1"/>
    </source>
</evidence>